<sequence>MCTTIMVISTLAMLLRRHFFNKGGVYGAIGGVIGRVIWSNRRSYMEGYMEQ</sequence>
<name>A0A6I8RFE3_XENTR</name>
<keyword evidence="1" id="KW-0812">Transmembrane</keyword>
<organism evidence="2">
    <name type="scientific">Xenopus tropicalis</name>
    <name type="common">Western clawed frog</name>
    <name type="synonym">Silurana tropicalis</name>
    <dbReference type="NCBI Taxonomy" id="8364"/>
    <lineage>
        <taxon>Eukaryota</taxon>
        <taxon>Metazoa</taxon>
        <taxon>Chordata</taxon>
        <taxon>Craniata</taxon>
        <taxon>Vertebrata</taxon>
        <taxon>Euteleostomi</taxon>
        <taxon>Amphibia</taxon>
        <taxon>Batrachia</taxon>
        <taxon>Anura</taxon>
        <taxon>Pipoidea</taxon>
        <taxon>Pipidae</taxon>
        <taxon>Xenopodinae</taxon>
        <taxon>Xenopus</taxon>
        <taxon>Silurana</taxon>
    </lineage>
</organism>
<dbReference type="AlphaFoldDB" id="A0A6I8RFE3"/>
<reference evidence="2" key="2">
    <citation type="submission" date="2020-05" db="UniProtKB">
        <authorList>
            <consortium name="Ensembl"/>
        </authorList>
    </citation>
    <scope>IDENTIFICATION</scope>
</reference>
<dbReference type="Bgee" id="ENSXETG00000037488">
    <property type="expression patterns" value="Expressed in skeletal muscle tissue and 7 other cell types or tissues"/>
</dbReference>
<evidence type="ECO:0000313" key="2">
    <source>
        <dbReference type="Ensembl" id="ENSXETP00000084218"/>
    </source>
</evidence>
<feature type="transmembrane region" description="Helical" evidence="1">
    <location>
        <begin position="19"/>
        <end position="38"/>
    </location>
</feature>
<keyword evidence="1" id="KW-1133">Transmembrane helix</keyword>
<dbReference type="Ensembl" id="ENSXETT00000069901">
    <property type="protein sequence ID" value="ENSXETP00000084218"/>
    <property type="gene ID" value="ENSXETG00000037488"/>
</dbReference>
<dbReference type="InParanoid" id="A0A6I8RFE3"/>
<dbReference type="InterPro" id="IPR027937">
    <property type="entry name" value="PRCD"/>
</dbReference>
<protein>
    <submittedName>
        <fullName evidence="2">Uncharacterized protein</fullName>
    </submittedName>
</protein>
<reference evidence="2" key="1">
    <citation type="journal article" date="2010" name="Science">
        <title>The genome of the Western clawed frog Xenopus tropicalis.</title>
        <authorList>
            <person name="Hellsten U."/>
            <person name="Harland R.M."/>
            <person name="Gilchrist M.J."/>
            <person name="Hendrix D."/>
            <person name="Jurka J."/>
            <person name="Kapitonov V."/>
            <person name="Ovcharenko I."/>
            <person name="Putnam N.H."/>
            <person name="Shu S."/>
            <person name="Taher L."/>
            <person name="Blitz I.L."/>
            <person name="Blumberg B."/>
            <person name="Dichmann D.S."/>
            <person name="Dubchak I."/>
            <person name="Amaya E."/>
            <person name="Detter J.C."/>
            <person name="Fletcher R."/>
            <person name="Gerhard D.S."/>
            <person name="Goodstein D."/>
            <person name="Graves T."/>
            <person name="Grigoriev I.V."/>
            <person name="Grimwood J."/>
            <person name="Kawashima T."/>
            <person name="Lindquist E."/>
            <person name="Lucas S.M."/>
            <person name="Mead P.E."/>
            <person name="Mitros T."/>
            <person name="Ogino H."/>
            <person name="Ohta Y."/>
            <person name="Poliakov A.V."/>
            <person name="Pollet N."/>
            <person name="Robert J."/>
            <person name="Salamov A."/>
            <person name="Sater A.K."/>
            <person name="Schmutz J."/>
            <person name="Terry A."/>
            <person name="Vize P.D."/>
            <person name="Warren W.C."/>
            <person name="Wells D."/>
            <person name="Wills A."/>
            <person name="Wilson R.K."/>
            <person name="Zimmerman L.B."/>
            <person name="Zorn A.M."/>
            <person name="Grainger R."/>
            <person name="Grammer T."/>
            <person name="Khokha M.K."/>
            <person name="Richardson P.M."/>
            <person name="Rokhsar D.S."/>
        </authorList>
    </citation>
    <scope>NUCLEOTIDE SEQUENCE [LARGE SCALE GENOMIC DNA]</scope>
    <source>
        <strain evidence="2">Nigerian</strain>
    </source>
</reference>
<accession>A0A6I8RFE3</accession>
<dbReference type="GO" id="GO:0042622">
    <property type="term" value="C:photoreceptor outer segment membrane"/>
    <property type="evidence" value="ECO:0007669"/>
    <property type="project" value="InterPro"/>
</dbReference>
<proteinExistence type="predicted"/>
<dbReference type="Pfam" id="PF15201">
    <property type="entry name" value="Rod_cone_degen"/>
    <property type="match status" value="1"/>
</dbReference>
<keyword evidence="1" id="KW-0472">Membrane</keyword>
<evidence type="ECO:0000256" key="1">
    <source>
        <dbReference type="SAM" id="Phobius"/>
    </source>
</evidence>